<dbReference type="Pfam" id="PF02900">
    <property type="entry name" value="LigB"/>
    <property type="match status" value="1"/>
</dbReference>
<keyword evidence="5" id="KW-0560">Oxidoreductase</keyword>
<dbReference type="OrthoDB" id="7396853at2759"/>
<protein>
    <recommendedName>
        <fullName evidence="6">Extradiol ring-cleavage dioxygenase class III enzyme subunit B domain-containing protein</fullName>
    </recommendedName>
</protein>
<evidence type="ECO:0000256" key="5">
    <source>
        <dbReference type="ARBA" id="ARBA00023002"/>
    </source>
</evidence>
<dbReference type="EMBL" id="JAGHQL010000118">
    <property type="protein sequence ID" value="KAH0538225.1"/>
    <property type="molecule type" value="Genomic_DNA"/>
</dbReference>
<dbReference type="InterPro" id="IPR014436">
    <property type="entry name" value="Extradiol_dOase_DODA"/>
</dbReference>
<comment type="caution">
    <text evidence="7">The sequence shown here is derived from an EMBL/GenBank/DDBJ whole genome shotgun (WGS) entry which is preliminary data.</text>
</comment>
<dbReference type="CDD" id="cd07363">
    <property type="entry name" value="45_DOPA_Dioxygenase"/>
    <property type="match status" value="1"/>
</dbReference>
<feature type="domain" description="Extradiol ring-cleavage dioxygenase class III enzyme subunit B" evidence="6">
    <location>
        <begin position="3"/>
        <end position="252"/>
    </location>
</feature>
<keyword evidence="8" id="KW-1185">Reference proteome</keyword>
<gene>
    <name evidence="7" type="ORF">FGG08_005194</name>
</gene>
<accession>A0A9P8I9Z4</accession>
<dbReference type="GO" id="GO:0016702">
    <property type="term" value="F:oxidoreductase activity, acting on single donors with incorporation of molecular oxygen, incorporation of two atoms of oxygen"/>
    <property type="evidence" value="ECO:0007669"/>
    <property type="project" value="UniProtKB-ARBA"/>
</dbReference>
<comment type="similarity">
    <text evidence="2">Belongs to the DODA-type extradiol aromatic ring-opening dioxygenase family.</text>
</comment>
<dbReference type="GO" id="GO:0008270">
    <property type="term" value="F:zinc ion binding"/>
    <property type="evidence" value="ECO:0007669"/>
    <property type="project" value="InterPro"/>
</dbReference>
<keyword evidence="3" id="KW-0479">Metal-binding</keyword>
<name>A0A9P8I9Z4_9PEZI</name>
<dbReference type="Proteomes" id="UP000698800">
    <property type="component" value="Unassembled WGS sequence"/>
</dbReference>
<dbReference type="GO" id="GO:0008198">
    <property type="term" value="F:ferrous iron binding"/>
    <property type="evidence" value="ECO:0007669"/>
    <property type="project" value="InterPro"/>
</dbReference>
<organism evidence="7 8">
    <name type="scientific">Glutinoglossum americanum</name>
    <dbReference type="NCBI Taxonomy" id="1670608"/>
    <lineage>
        <taxon>Eukaryota</taxon>
        <taxon>Fungi</taxon>
        <taxon>Dikarya</taxon>
        <taxon>Ascomycota</taxon>
        <taxon>Pezizomycotina</taxon>
        <taxon>Geoglossomycetes</taxon>
        <taxon>Geoglossales</taxon>
        <taxon>Geoglossaceae</taxon>
        <taxon>Glutinoglossum</taxon>
    </lineage>
</organism>
<evidence type="ECO:0000259" key="6">
    <source>
        <dbReference type="Pfam" id="PF02900"/>
    </source>
</evidence>
<dbReference type="InterPro" id="IPR004183">
    <property type="entry name" value="Xdiol_dOase_suB"/>
</dbReference>
<dbReference type="PIRSF" id="PIRSF006157">
    <property type="entry name" value="Doxgns_DODA"/>
    <property type="match status" value="1"/>
</dbReference>
<dbReference type="Gene3D" id="3.40.830.10">
    <property type="entry name" value="LigB-like"/>
    <property type="match status" value="1"/>
</dbReference>
<sequence length="278" mass="30842">MYDVDHPAYKKLQQIGKEITAKVRPKAVVVVSAHWQARKNKVQINTSGMAELIYEYEIQLSQSLELGLTDVVLESFYGFPSHYYKERYPNVGSREVAEKTISLLRGAGIEVEGVERGLDHGVWASFKCAFEPNENPLNVPIVQLSLFNSDDPDQHYRLGQALSKLRSENIQIVVSGMAVHNLRDSRFSLSRSEPMPYAISFDEALHSAAIAPPAERQGKLAGLLKREDAREAHPSFEHLLPIHVGAGAAGNDVGTRIFTLVEGGLSWAQYRFGNVPSS</sequence>
<dbReference type="AlphaFoldDB" id="A0A9P8I9Z4"/>
<dbReference type="SUPFAM" id="SSF53213">
    <property type="entry name" value="LigB-like"/>
    <property type="match status" value="1"/>
</dbReference>
<dbReference type="PANTHER" id="PTHR30096:SF0">
    <property type="entry name" value="4,5-DOPA DIOXYGENASE EXTRADIOL-LIKE PROTEIN"/>
    <property type="match status" value="1"/>
</dbReference>
<comment type="cofactor">
    <cofactor evidence="1">
        <name>Zn(2+)</name>
        <dbReference type="ChEBI" id="CHEBI:29105"/>
    </cofactor>
</comment>
<evidence type="ECO:0000313" key="8">
    <source>
        <dbReference type="Proteomes" id="UP000698800"/>
    </source>
</evidence>
<reference evidence="7" key="1">
    <citation type="submission" date="2021-03" db="EMBL/GenBank/DDBJ databases">
        <title>Comparative genomics and phylogenomic investigation of the class Geoglossomycetes provide insights into ecological specialization and systematics.</title>
        <authorList>
            <person name="Melie T."/>
            <person name="Pirro S."/>
            <person name="Miller A.N."/>
            <person name="Quandt A."/>
        </authorList>
    </citation>
    <scope>NUCLEOTIDE SEQUENCE</scope>
    <source>
        <strain evidence="7">GBOQ0MN5Z8</strain>
    </source>
</reference>
<dbReference type="PANTHER" id="PTHR30096">
    <property type="entry name" value="4,5-DOPA DIOXYGENASE EXTRADIOL-LIKE PROTEIN"/>
    <property type="match status" value="1"/>
</dbReference>
<proteinExistence type="inferred from homology"/>
<evidence type="ECO:0000313" key="7">
    <source>
        <dbReference type="EMBL" id="KAH0538225.1"/>
    </source>
</evidence>
<keyword evidence="4" id="KW-0862">Zinc</keyword>
<evidence type="ECO:0000256" key="4">
    <source>
        <dbReference type="ARBA" id="ARBA00022833"/>
    </source>
</evidence>
<evidence type="ECO:0000256" key="2">
    <source>
        <dbReference type="ARBA" id="ARBA00007581"/>
    </source>
</evidence>
<evidence type="ECO:0000256" key="3">
    <source>
        <dbReference type="ARBA" id="ARBA00022723"/>
    </source>
</evidence>
<evidence type="ECO:0000256" key="1">
    <source>
        <dbReference type="ARBA" id="ARBA00001947"/>
    </source>
</evidence>